<dbReference type="Pfam" id="PF04542">
    <property type="entry name" value="Sigma70_r2"/>
    <property type="match status" value="1"/>
</dbReference>
<keyword evidence="4" id="KW-0238">DNA-binding</keyword>
<evidence type="ECO:0000256" key="4">
    <source>
        <dbReference type="ARBA" id="ARBA00023125"/>
    </source>
</evidence>
<name>A0A5C5XPF6_9PLAN</name>
<dbReference type="InterPro" id="IPR014284">
    <property type="entry name" value="RNA_pol_sigma-70_dom"/>
</dbReference>
<dbReference type="PANTHER" id="PTHR43133:SF51">
    <property type="entry name" value="RNA POLYMERASE SIGMA FACTOR"/>
    <property type="match status" value="1"/>
</dbReference>
<dbReference type="InterPro" id="IPR013324">
    <property type="entry name" value="RNA_pol_sigma_r3/r4-like"/>
</dbReference>
<dbReference type="EMBL" id="SJPG01000001">
    <property type="protein sequence ID" value="TWT64449.1"/>
    <property type="molecule type" value="Genomic_DNA"/>
</dbReference>
<keyword evidence="9" id="KW-1185">Reference proteome</keyword>
<dbReference type="Gene3D" id="1.10.10.10">
    <property type="entry name" value="Winged helix-like DNA-binding domain superfamily/Winged helix DNA-binding domain"/>
    <property type="match status" value="1"/>
</dbReference>
<dbReference type="GO" id="GO:0016987">
    <property type="term" value="F:sigma factor activity"/>
    <property type="evidence" value="ECO:0007669"/>
    <property type="project" value="UniProtKB-KW"/>
</dbReference>
<keyword evidence="5" id="KW-0804">Transcription</keyword>
<dbReference type="InterPro" id="IPR007630">
    <property type="entry name" value="RNA_pol_sigma70_r4"/>
</dbReference>
<evidence type="ECO:0000256" key="3">
    <source>
        <dbReference type="ARBA" id="ARBA00023082"/>
    </source>
</evidence>
<dbReference type="AlphaFoldDB" id="A0A5C5XPF6"/>
<evidence type="ECO:0000256" key="5">
    <source>
        <dbReference type="ARBA" id="ARBA00023163"/>
    </source>
</evidence>
<evidence type="ECO:0000256" key="2">
    <source>
        <dbReference type="ARBA" id="ARBA00023015"/>
    </source>
</evidence>
<feature type="domain" description="RNA polymerase sigma-70 region 2" evidence="6">
    <location>
        <begin position="42"/>
        <end position="104"/>
    </location>
</feature>
<reference evidence="8 9" key="1">
    <citation type="submission" date="2019-02" db="EMBL/GenBank/DDBJ databases">
        <title>Deep-cultivation of Planctomycetes and their phenomic and genomic characterization uncovers novel biology.</title>
        <authorList>
            <person name="Wiegand S."/>
            <person name="Jogler M."/>
            <person name="Boedeker C."/>
            <person name="Pinto D."/>
            <person name="Vollmers J."/>
            <person name="Rivas-Marin E."/>
            <person name="Kohn T."/>
            <person name="Peeters S.H."/>
            <person name="Heuer A."/>
            <person name="Rast P."/>
            <person name="Oberbeckmann S."/>
            <person name="Bunk B."/>
            <person name="Jeske O."/>
            <person name="Meyerdierks A."/>
            <person name="Storesund J.E."/>
            <person name="Kallscheuer N."/>
            <person name="Luecker S."/>
            <person name="Lage O.M."/>
            <person name="Pohl T."/>
            <person name="Merkel B.J."/>
            <person name="Hornburger P."/>
            <person name="Mueller R.-W."/>
            <person name="Bruemmer F."/>
            <person name="Labrenz M."/>
            <person name="Spormann A.M."/>
            <person name="Op Den Camp H."/>
            <person name="Overmann J."/>
            <person name="Amann R."/>
            <person name="Jetten M.S.M."/>
            <person name="Mascher T."/>
            <person name="Medema M.H."/>
            <person name="Devos D.P."/>
            <person name="Kaster A.-K."/>
            <person name="Ovreas L."/>
            <person name="Rohde M."/>
            <person name="Galperin M.Y."/>
            <person name="Jogler C."/>
        </authorList>
    </citation>
    <scope>NUCLEOTIDE SEQUENCE [LARGE SCALE GENOMIC DNA]</scope>
    <source>
        <strain evidence="8 9">Pan54</strain>
    </source>
</reference>
<evidence type="ECO:0000313" key="8">
    <source>
        <dbReference type="EMBL" id="TWT64449.1"/>
    </source>
</evidence>
<accession>A0A5C5XPF6</accession>
<dbReference type="InterPro" id="IPR036388">
    <property type="entry name" value="WH-like_DNA-bd_sf"/>
</dbReference>
<dbReference type="SUPFAM" id="SSF88659">
    <property type="entry name" value="Sigma3 and sigma4 domains of RNA polymerase sigma factors"/>
    <property type="match status" value="1"/>
</dbReference>
<dbReference type="GO" id="GO:0006352">
    <property type="term" value="P:DNA-templated transcription initiation"/>
    <property type="evidence" value="ECO:0007669"/>
    <property type="project" value="InterPro"/>
</dbReference>
<evidence type="ECO:0000259" key="6">
    <source>
        <dbReference type="Pfam" id="PF04542"/>
    </source>
</evidence>
<dbReference type="InterPro" id="IPR013325">
    <property type="entry name" value="RNA_pol_sigma_r2"/>
</dbReference>
<dbReference type="Proteomes" id="UP000316095">
    <property type="component" value="Unassembled WGS sequence"/>
</dbReference>
<dbReference type="InterPro" id="IPR039425">
    <property type="entry name" value="RNA_pol_sigma-70-like"/>
</dbReference>
<protein>
    <submittedName>
        <fullName evidence="8">ECF RNA polymerase sigma factor SigW</fullName>
    </submittedName>
</protein>
<proteinExistence type="inferred from homology"/>
<dbReference type="GO" id="GO:0003677">
    <property type="term" value="F:DNA binding"/>
    <property type="evidence" value="ECO:0007669"/>
    <property type="project" value="UniProtKB-KW"/>
</dbReference>
<dbReference type="Gene3D" id="1.10.1740.10">
    <property type="match status" value="1"/>
</dbReference>
<comment type="caution">
    <text evidence="8">The sequence shown here is derived from an EMBL/GenBank/DDBJ whole genome shotgun (WGS) entry which is preliminary data.</text>
</comment>
<dbReference type="InterPro" id="IPR007627">
    <property type="entry name" value="RNA_pol_sigma70_r2"/>
</dbReference>
<dbReference type="NCBIfam" id="TIGR02937">
    <property type="entry name" value="sigma70-ECF"/>
    <property type="match status" value="1"/>
</dbReference>
<evidence type="ECO:0000256" key="1">
    <source>
        <dbReference type="ARBA" id="ARBA00010641"/>
    </source>
</evidence>
<sequence>MLSGDQAITCQERQGAMEENRLIQLVAEAQSGSRDAFGELMSEFESSVFAVVMKRLRNTTEAAEVTQEVFLRALRKLEQLREPLRFVGWLHRIAVRLSINHALRRPPESAQSPEVFAAVTESRGSEPWEEVVTSERATQLRAGIEKLREMDRDTLVAFYFHGQSLQEMSDHFASPVGTIKRRLHTARHRLREQLADMQPA</sequence>
<organism evidence="8 9">
    <name type="scientific">Rubinisphaera italica</name>
    <dbReference type="NCBI Taxonomy" id="2527969"/>
    <lineage>
        <taxon>Bacteria</taxon>
        <taxon>Pseudomonadati</taxon>
        <taxon>Planctomycetota</taxon>
        <taxon>Planctomycetia</taxon>
        <taxon>Planctomycetales</taxon>
        <taxon>Planctomycetaceae</taxon>
        <taxon>Rubinisphaera</taxon>
    </lineage>
</organism>
<comment type="similarity">
    <text evidence="1">Belongs to the sigma-70 factor family. ECF subfamily.</text>
</comment>
<keyword evidence="2" id="KW-0805">Transcription regulation</keyword>
<dbReference type="Pfam" id="PF04545">
    <property type="entry name" value="Sigma70_r4"/>
    <property type="match status" value="1"/>
</dbReference>
<dbReference type="SUPFAM" id="SSF88946">
    <property type="entry name" value="Sigma2 domain of RNA polymerase sigma factors"/>
    <property type="match status" value="1"/>
</dbReference>
<feature type="domain" description="RNA polymerase sigma-70 region 4" evidence="7">
    <location>
        <begin position="144"/>
        <end position="192"/>
    </location>
</feature>
<keyword evidence="3" id="KW-0731">Sigma factor</keyword>
<gene>
    <name evidence="8" type="primary">sigW_7</name>
    <name evidence="8" type="ORF">Pan54_52130</name>
</gene>
<evidence type="ECO:0000259" key="7">
    <source>
        <dbReference type="Pfam" id="PF04545"/>
    </source>
</evidence>
<evidence type="ECO:0000313" key="9">
    <source>
        <dbReference type="Proteomes" id="UP000316095"/>
    </source>
</evidence>
<dbReference type="PANTHER" id="PTHR43133">
    <property type="entry name" value="RNA POLYMERASE ECF-TYPE SIGMA FACTO"/>
    <property type="match status" value="1"/>
</dbReference>